<dbReference type="Pfam" id="PF12784">
    <property type="entry name" value="PDDEXK_2"/>
    <property type="match status" value="1"/>
</dbReference>
<proteinExistence type="predicted"/>
<accession>A0AA48HVK9</accession>
<dbReference type="KEGG" id="ips:CfP315_0772"/>
<dbReference type="PANTHER" id="PTHR41317">
    <property type="entry name" value="PD-(D_E)XK NUCLEASE FAMILY TRANSPOSASE"/>
    <property type="match status" value="1"/>
</dbReference>
<dbReference type="PANTHER" id="PTHR41317:SF1">
    <property type="entry name" value="PD-(D_E)XK NUCLEASE FAMILY TRANSPOSASE"/>
    <property type="match status" value="1"/>
</dbReference>
<reference evidence="1" key="1">
    <citation type="journal article" date="2023" name="ISME J.">
        <title>Emergence of putative energy parasites within Clostridia revealed by genome analysis of a novel endosymbiotic clade.</title>
        <authorList>
            <person name="Takahashi K."/>
            <person name="Kuwahara H."/>
            <person name="Horikawa Y."/>
            <person name="Izawa K."/>
            <person name="Kato D."/>
            <person name="Inagaki T."/>
            <person name="Yuki M."/>
            <person name="Ohkuma M."/>
            <person name="Hongoh Y."/>
        </authorList>
    </citation>
    <scope>NUCLEOTIDE SEQUENCE</scope>
    <source>
        <strain evidence="1">CfP3-15</strain>
    </source>
</reference>
<dbReference type="InterPro" id="IPR010106">
    <property type="entry name" value="RpnA"/>
</dbReference>
<protein>
    <submittedName>
        <fullName evidence="1">PD-(D/E)XK nuclease family transposase</fullName>
    </submittedName>
</protein>
<dbReference type="Proteomes" id="UP001337580">
    <property type="component" value="Chromosome"/>
</dbReference>
<organism evidence="1">
    <name type="scientific">Candidatus Improbicoccus pseudotrichonymphae</name>
    <dbReference type="NCBI Taxonomy" id="3033792"/>
    <lineage>
        <taxon>Bacteria</taxon>
        <taxon>Bacillati</taxon>
        <taxon>Bacillota</taxon>
        <taxon>Clostridia</taxon>
        <taxon>Candidatus Improbicoccus</taxon>
    </lineage>
</organism>
<gene>
    <name evidence="1" type="ORF">CfP315_0772</name>
</gene>
<name>A0AA48HVK9_9FIRM</name>
<dbReference type="NCBIfam" id="TIGR01784">
    <property type="entry name" value="T_den_put_tspse"/>
    <property type="match status" value="1"/>
</dbReference>
<dbReference type="AlphaFoldDB" id="A0AA48HVK9"/>
<evidence type="ECO:0000313" key="1">
    <source>
        <dbReference type="EMBL" id="BED92178.1"/>
    </source>
</evidence>
<dbReference type="EMBL" id="AP027924">
    <property type="protein sequence ID" value="BED92178.1"/>
    <property type="molecule type" value="Genomic_DNA"/>
</dbReference>
<sequence>MDNNKDCVIQLSKEDDILSPRYDGTFKSIFTMETPEAKIALMDFISTFLDKKVTEVKLMPNEPPIENEKDKALRFDIRCKFDDNERANIEMQLHPGDNELVRSELYLCKLHAGQPLKGKGYSEVKNTYQITIVANETVITEDDEFFHKFEYYDKINKVSYKGKTFPITIELSKLKKILKKDPDLMNDKEARAIFFKYGEDIKNRDLINKIIKKERGVRMAASTLLTISKDEMIRDKVFQEKKKKQDAVSDIRDAMLKGRAEGEVIGIRKGEARMAIQKSVEIARNLISLNLSNDKISKATGLSIQQIEELQ</sequence>